<dbReference type="AlphaFoldDB" id="A0A1G2D7L3"/>
<sequence>MKIDRGLLLFLAILGLIALALSGMLPATARGAEKVGVLVIGESSGGIPAIGCLNQEIAEAFLNAAQTDFTKSLLSLGWLIQQKYCEVGAFIWPLEVLKEVTLPHKGTLKVLRATNESFFEGNVFHVLTFRPVVKGKAL</sequence>
<evidence type="ECO:0000313" key="2">
    <source>
        <dbReference type="Proteomes" id="UP000178099"/>
    </source>
</evidence>
<dbReference type="EMBL" id="MHLN01000050">
    <property type="protein sequence ID" value="OGZ09543.1"/>
    <property type="molecule type" value="Genomic_DNA"/>
</dbReference>
<proteinExistence type="predicted"/>
<name>A0A1G2D7L3_9BACT</name>
<protein>
    <submittedName>
        <fullName evidence="1">Uncharacterized protein</fullName>
    </submittedName>
</protein>
<accession>A0A1G2D7L3</accession>
<gene>
    <name evidence="1" type="ORF">A3D67_03860</name>
</gene>
<comment type="caution">
    <text evidence="1">The sequence shown here is derived from an EMBL/GenBank/DDBJ whole genome shotgun (WGS) entry which is preliminary data.</text>
</comment>
<reference evidence="1 2" key="1">
    <citation type="journal article" date="2016" name="Nat. Commun.">
        <title>Thousands of microbial genomes shed light on interconnected biogeochemical processes in an aquifer system.</title>
        <authorList>
            <person name="Anantharaman K."/>
            <person name="Brown C.T."/>
            <person name="Hug L.A."/>
            <person name="Sharon I."/>
            <person name="Castelle C.J."/>
            <person name="Probst A.J."/>
            <person name="Thomas B.C."/>
            <person name="Singh A."/>
            <person name="Wilkins M.J."/>
            <person name="Karaoz U."/>
            <person name="Brodie E.L."/>
            <person name="Williams K.H."/>
            <person name="Hubbard S.S."/>
            <person name="Banfield J.F."/>
        </authorList>
    </citation>
    <scope>NUCLEOTIDE SEQUENCE [LARGE SCALE GENOMIC DNA]</scope>
</reference>
<dbReference type="Proteomes" id="UP000178099">
    <property type="component" value="Unassembled WGS sequence"/>
</dbReference>
<evidence type="ECO:0000313" key="1">
    <source>
        <dbReference type="EMBL" id="OGZ09543.1"/>
    </source>
</evidence>
<organism evidence="1 2">
    <name type="scientific">Candidatus Lloydbacteria bacterium RIFCSPHIGHO2_02_FULL_51_22</name>
    <dbReference type="NCBI Taxonomy" id="1798663"/>
    <lineage>
        <taxon>Bacteria</taxon>
        <taxon>Candidatus Lloydiibacteriota</taxon>
    </lineage>
</organism>